<reference evidence="2 3" key="1">
    <citation type="submission" date="2024-06" db="EMBL/GenBank/DDBJ databases">
        <authorList>
            <person name="Kraege A."/>
            <person name="Thomma B."/>
        </authorList>
    </citation>
    <scope>NUCLEOTIDE SEQUENCE [LARGE SCALE GENOMIC DNA]</scope>
</reference>
<name>A0ABP1FS55_9CHLO</name>
<accession>A0ABP1FS55</accession>
<gene>
    <name evidence="2" type="primary">g5166</name>
    <name evidence="2" type="ORF">VP750_LOCUS4414</name>
</gene>
<sequence length="569" mass="61877">MQSRTNASAQSTLQGPDITAPEADAAPTHAIVLGASVAGLLSAAALSDYVDSVTILDKDAFVSERLSHDQLKQQFCSAGEQYLERARSRRGVPQYIQLHGLLSRGAKVIEDLLPGWTALAQELGAVSYEPGTVKTYYNGQWTYHPQVKLGISSLSATRDLIEQSLRTQLLSLKPNVTITGGAIAETLLWDEQKTRVQGIRLKDGRETKADLVVDASGRRSKLPGWLQEAGYQPPAESHVDSHLGYAMRLYELPDQEKHDDSWSAIYIRASPDHPRGGIVMKMENQLCHCESPHCGDHSCTTIPLSFHLRKAGGMFGYSGDHPPGDVEGHMDFIKSLRQPDVWEKLKDATPLTQPMRYVGIENVRRYYEHVRLPDRLCVLGDSAAAFNPVYGQGMTVSAVEAEALHNLLKEKAGTGKVPSKAISGVSAAFQRMAGKIVDFPWDAATGEDFSYPATTGERPQKSWAEQQIGAYIADLLEIAPHDASVFSDIMPVFHMREGPEKLLTPRLIAKALLYRAARMFRKPSGQAAKVTPTEHGHGIVGPAAAPVSTAAIVSKASPLPAAKQPAGLK</sequence>
<feature type="region of interest" description="Disordered" evidence="1">
    <location>
        <begin position="1"/>
        <end position="21"/>
    </location>
</feature>
<comment type="caution">
    <text evidence="2">The sequence shown here is derived from an EMBL/GenBank/DDBJ whole genome shotgun (WGS) entry which is preliminary data.</text>
</comment>
<organism evidence="2 3">
    <name type="scientific">Coccomyxa viridis</name>
    <dbReference type="NCBI Taxonomy" id="1274662"/>
    <lineage>
        <taxon>Eukaryota</taxon>
        <taxon>Viridiplantae</taxon>
        <taxon>Chlorophyta</taxon>
        <taxon>core chlorophytes</taxon>
        <taxon>Trebouxiophyceae</taxon>
        <taxon>Trebouxiophyceae incertae sedis</taxon>
        <taxon>Coccomyxaceae</taxon>
        <taxon>Coccomyxa</taxon>
    </lineage>
</organism>
<evidence type="ECO:0000256" key="1">
    <source>
        <dbReference type="SAM" id="MobiDB-lite"/>
    </source>
</evidence>
<dbReference type="PANTHER" id="PTHR43422:SF3">
    <property type="entry name" value="THIAMINE THIAZOLE SYNTHASE"/>
    <property type="match status" value="1"/>
</dbReference>
<dbReference type="InterPro" id="IPR036188">
    <property type="entry name" value="FAD/NAD-bd_sf"/>
</dbReference>
<evidence type="ECO:0000313" key="3">
    <source>
        <dbReference type="Proteomes" id="UP001497392"/>
    </source>
</evidence>
<dbReference type="Pfam" id="PF04820">
    <property type="entry name" value="Trp_halogenase"/>
    <property type="match status" value="1"/>
</dbReference>
<dbReference type="PANTHER" id="PTHR43422">
    <property type="entry name" value="THIAMINE THIAZOLE SYNTHASE"/>
    <property type="match status" value="1"/>
</dbReference>
<dbReference type="Proteomes" id="UP001497392">
    <property type="component" value="Unassembled WGS sequence"/>
</dbReference>
<dbReference type="InterPro" id="IPR006905">
    <property type="entry name" value="Flavin_halogenase"/>
</dbReference>
<dbReference type="EMBL" id="CAXHTA020000007">
    <property type="protein sequence ID" value="CAL5222755.1"/>
    <property type="molecule type" value="Genomic_DNA"/>
</dbReference>
<evidence type="ECO:0000313" key="2">
    <source>
        <dbReference type="EMBL" id="CAL5222755.1"/>
    </source>
</evidence>
<protein>
    <submittedName>
        <fullName evidence="2">G5166 protein</fullName>
    </submittedName>
</protein>
<dbReference type="Gene3D" id="3.50.50.60">
    <property type="entry name" value="FAD/NAD(P)-binding domain"/>
    <property type="match status" value="2"/>
</dbReference>
<dbReference type="SUPFAM" id="SSF51905">
    <property type="entry name" value="FAD/NAD(P)-binding domain"/>
    <property type="match status" value="1"/>
</dbReference>
<feature type="compositionally biased region" description="Polar residues" evidence="1">
    <location>
        <begin position="1"/>
        <end position="14"/>
    </location>
</feature>
<proteinExistence type="predicted"/>
<keyword evidence="3" id="KW-1185">Reference proteome</keyword>